<comment type="caution">
    <text evidence="1">The sequence shown here is derived from an EMBL/GenBank/DDBJ whole genome shotgun (WGS) entry which is preliminary data.</text>
</comment>
<dbReference type="RefSeq" id="WP_390230467.1">
    <property type="nucleotide sequence ID" value="NZ_JBHSCN010000006.1"/>
</dbReference>
<evidence type="ECO:0000313" key="2">
    <source>
        <dbReference type="Proteomes" id="UP001595900"/>
    </source>
</evidence>
<accession>A0ABV8QAH0</accession>
<gene>
    <name evidence="1" type="ORF">ACFOYW_14760</name>
</gene>
<dbReference type="Proteomes" id="UP001595900">
    <property type="component" value="Unassembled WGS sequence"/>
</dbReference>
<name>A0ABV8QAH0_9MICO</name>
<organism evidence="1 2">
    <name type="scientific">Gryllotalpicola reticulitermitis</name>
    <dbReference type="NCBI Taxonomy" id="1184153"/>
    <lineage>
        <taxon>Bacteria</taxon>
        <taxon>Bacillati</taxon>
        <taxon>Actinomycetota</taxon>
        <taxon>Actinomycetes</taxon>
        <taxon>Micrococcales</taxon>
        <taxon>Microbacteriaceae</taxon>
        <taxon>Gryllotalpicola</taxon>
    </lineage>
</organism>
<evidence type="ECO:0000313" key="1">
    <source>
        <dbReference type="EMBL" id="MFC4244633.1"/>
    </source>
</evidence>
<keyword evidence="2" id="KW-1185">Reference proteome</keyword>
<reference evidence="2" key="1">
    <citation type="journal article" date="2019" name="Int. J. Syst. Evol. Microbiol.">
        <title>The Global Catalogue of Microorganisms (GCM) 10K type strain sequencing project: providing services to taxonomists for standard genome sequencing and annotation.</title>
        <authorList>
            <consortium name="The Broad Institute Genomics Platform"/>
            <consortium name="The Broad Institute Genome Sequencing Center for Infectious Disease"/>
            <person name="Wu L."/>
            <person name="Ma J."/>
        </authorList>
    </citation>
    <scope>NUCLEOTIDE SEQUENCE [LARGE SCALE GENOMIC DNA]</scope>
    <source>
        <strain evidence="2">CGMCC 1.10363</strain>
    </source>
</reference>
<proteinExistence type="predicted"/>
<sequence>MPDRVKRYLLARLDPASRDFVMRVEVTFAASRRGSRVEEVFSAEWAELPDEHRRALVDVWTRLERSQALFTPRPTDGPSDTL</sequence>
<protein>
    <submittedName>
        <fullName evidence="1">Uncharacterized protein</fullName>
    </submittedName>
</protein>
<dbReference type="EMBL" id="JBHSCN010000006">
    <property type="protein sequence ID" value="MFC4244633.1"/>
    <property type="molecule type" value="Genomic_DNA"/>
</dbReference>